<evidence type="ECO:0000313" key="2">
    <source>
        <dbReference type="EMBL" id="KAF7341094.1"/>
    </source>
</evidence>
<dbReference type="AlphaFoldDB" id="A0A8H7CKI5"/>
<gene>
    <name evidence="2" type="ORF">MVEN_01843600</name>
</gene>
<name>A0A8H7CKI5_9AGAR</name>
<dbReference type="EMBL" id="JACAZI010000018">
    <property type="protein sequence ID" value="KAF7341094.1"/>
    <property type="molecule type" value="Genomic_DNA"/>
</dbReference>
<sequence>MSVQPVPLASHPTPRPAQPVRLAIRSLLSFEFRITHGWAAPLASSLSLLLADDRDGRVMMMTEIHRCRWTNGTVTSQPAGDLFLLPVPTFRLPAFFVLGSVGTCGRSGALEELGGPLVEAALYPSGRASAALQSEVRRYCNGKRLGHVAPAAAGARCGIYLTERRTAGAAPAGPSNLAQGVTMGQNLAQGQAAGAEKKRKRASIATNGTGTNGTGEHVGAANGAEGGQVKRPRGRPRGSRNRGGAPG</sequence>
<feature type="compositionally biased region" description="Basic residues" evidence="1">
    <location>
        <begin position="230"/>
        <end position="240"/>
    </location>
</feature>
<reference evidence="2" key="1">
    <citation type="submission" date="2020-05" db="EMBL/GenBank/DDBJ databases">
        <title>Mycena genomes resolve the evolution of fungal bioluminescence.</title>
        <authorList>
            <person name="Tsai I.J."/>
        </authorList>
    </citation>
    <scope>NUCLEOTIDE SEQUENCE</scope>
    <source>
        <strain evidence="2">CCC161011</strain>
    </source>
</reference>
<comment type="caution">
    <text evidence="2">The sequence shown here is derived from an EMBL/GenBank/DDBJ whole genome shotgun (WGS) entry which is preliminary data.</text>
</comment>
<protein>
    <submittedName>
        <fullName evidence="2">Uncharacterized protein</fullName>
    </submittedName>
</protein>
<accession>A0A8H7CKI5</accession>
<proteinExistence type="predicted"/>
<organism evidence="2 3">
    <name type="scientific">Mycena venus</name>
    <dbReference type="NCBI Taxonomy" id="2733690"/>
    <lineage>
        <taxon>Eukaryota</taxon>
        <taxon>Fungi</taxon>
        <taxon>Dikarya</taxon>
        <taxon>Basidiomycota</taxon>
        <taxon>Agaricomycotina</taxon>
        <taxon>Agaricomycetes</taxon>
        <taxon>Agaricomycetidae</taxon>
        <taxon>Agaricales</taxon>
        <taxon>Marasmiineae</taxon>
        <taxon>Mycenaceae</taxon>
        <taxon>Mycena</taxon>
    </lineage>
</organism>
<dbReference type="Proteomes" id="UP000620124">
    <property type="component" value="Unassembled WGS sequence"/>
</dbReference>
<evidence type="ECO:0000256" key="1">
    <source>
        <dbReference type="SAM" id="MobiDB-lite"/>
    </source>
</evidence>
<keyword evidence="3" id="KW-1185">Reference proteome</keyword>
<feature type="region of interest" description="Disordered" evidence="1">
    <location>
        <begin position="188"/>
        <end position="247"/>
    </location>
</feature>
<evidence type="ECO:0000313" key="3">
    <source>
        <dbReference type="Proteomes" id="UP000620124"/>
    </source>
</evidence>